<dbReference type="Proteomes" id="UP000269984">
    <property type="component" value="Unassembled WGS sequence"/>
</dbReference>
<dbReference type="EMBL" id="RJNP01000010">
    <property type="protein sequence ID" value="RSI71497.1"/>
    <property type="molecule type" value="Genomic_DNA"/>
</dbReference>
<organism evidence="2 6">
    <name type="scientific">Streptococcus oralis</name>
    <dbReference type="NCBI Taxonomy" id="1303"/>
    <lineage>
        <taxon>Bacteria</taxon>
        <taxon>Bacillati</taxon>
        <taxon>Bacillota</taxon>
        <taxon>Bacilli</taxon>
        <taxon>Lactobacillales</taxon>
        <taxon>Streptococcaceae</taxon>
        <taxon>Streptococcus</taxon>
    </lineage>
</organism>
<evidence type="ECO:0000313" key="6">
    <source>
        <dbReference type="Proteomes" id="UP000281197"/>
    </source>
</evidence>
<dbReference type="EMBL" id="RMVK01000002">
    <property type="protein sequence ID" value="RSK18520.1"/>
    <property type="molecule type" value="Genomic_DNA"/>
</dbReference>
<sequence length="35" mass="4090">MVFNYTDKQLNELKHGKNVYSVNADYAERNGNNNE</sequence>
<evidence type="ECO:0000313" key="2">
    <source>
        <dbReference type="EMBL" id="RSI75205.1"/>
    </source>
</evidence>
<dbReference type="Proteomes" id="UP000267979">
    <property type="component" value="Unassembled WGS sequence"/>
</dbReference>
<evidence type="ECO:0000313" key="3">
    <source>
        <dbReference type="EMBL" id="RSK18520.1"/>
    </source>
</evidence>
<dbReference type="AlphaFoldDB" id="A0A3R9ICW2"/>
<evidence type="ECO:0000313" key="4">
    <source>
        <dbReference type="Proteomes" id="UP000267979"/>
    </source>
</evidence>
<dbReference type="EMBL" id="RJNO01000015">
    <property type="protein sequence ID" value="RSI75205.1"/>
    <property type="molecule type" value="Genomic_DNA"/>
</dbReference>
<name>A0A3R9ICW2_STROR</name>
<dbReference type="Proteomes" id="UP000281197">
    <property type="component" value="Unassembled WGS sequence"/>
</dbReference>
<protein>
    <submittedName>
        <fullName evidence="2">Uncharacterized protein</fullName>
    </submittedName>
</protein>
<gene>
    <name evidence="3" type="ORF">D8844_02975</name>
    <name evidence="1" type="ORF">D8857_06985</name>
    <name evidence="2" type="ORF">D8858_06620</name>
</gene>
<proteinExistence type="predicted"/>
<accession>A0A3R9ICW2</accession>
<evidence type="ECO:0000313" key="1">
    <source>
        <dbReference type="EMBL" id="RSI71497.1"/>
    </source>
</evidence>
<reference evidence="4 5" key="1">
    <citation type="submission" date="2018-11" db="EMBL/GenBank/DDBJ databases">
        <title>Species Designations Belie Phenotypic and Genotypic Heterogeneity in Oral Streptococci.</title>
        <authorList>
            <person name="Velsko I."/>
        </authorList>
    </citation>
    <scope>NUCLEOTIDE SEQUENCE [LARGE SCALE GENOMIC DNA]</scope>
    <source>
        <strain evidence="1 5">BCC11</strain>
        <strain evidence="2 6">BCC19</strain>
        <strain evidence="3 4">BCC52</strain>
    </source>
</reference>
<comment type="caution">
    <text evidence="2">The sequence shown here is derived from an EMBL/GenBank/DDBJ whole genome shotgun (WGS) entry which is preliminary data.</text>
</comment>
<evidence type="ECO:0000313" key="5">
    <source>
        <dbReference type="Proteomes" id="UP000269984"/>
    </source>
</evidence>